<organism evidence="2 3">
    <name type="scientific">Trichogramma kaykai</name>
    <dbReference type="NCBI Taxonomy" id="54128"/>
    <lineage>
        <taxon>Eukaryota</taxon>
        <taxon>Metazoa</taxon>
        <taxon>Ecdysozoa</taxon>
        <taxon>Arthropoda</taxon>
        <taxon>Hexapoda</taxon>
        <taxon>Insecta</taxon>
        <taxon>Pterygota</taxon>
        <taxon>Neoptera</taxon>
        <taxon>Endopterygota</taxon>
        <taxon>Hymenoptera</taxon>
        <taxon>Apocrita</taxon>
        <taxon>Proctotrupomorpha</taxon>
        <taxon>Chalcidoidea</taxon>
        <taxon>Trichogrammatidae</taxon>
        <taxon>Trichogramma</taxon>
    </lineage>
</organism>
<proteinExistence type="predicted"/>
<protein>
    <submittedName>
        <fullName evidence="2">Uncharacterized protein</fullName>
    </submittedName>
</protein>
<evidence type="ECO:0000313" key="2">
    <source>
        <dbReference type="EMBL" id="KAL3392694.1"/>
    </source>
</evidence>
<evidence type="ECO:0000313" key="3">
    <source>
        <dbReference type="Proteomes" id="UP001627154"/>
    </source>
</evidence>
<keyword evidence="1" id="KW-0472">Membrane</keyword>
<evidence type="ECO:0000256" key="1">
    <source>
        <dbReference type="SAM" id="Phobius"/>
    </source>
</evidence>
<reference evidence="2 3" key="1">
    <citation type="journal article" date="2024" name="bioRxiv">
        <title>A reference genome for Trichogramma kaykai: A tiny desert-dwelling parasitoid wasp with competing sex-ratio distorters.</title>
        <authorList>
            <person name="Culotta J."/>
            <person name="Lindsey A.R."/>
        </authorList>
    </citation>
    <scope>NUCLEOTIDE SEQUENCE [LARGE SCALE GENOMIC DNA]</scope>
    <source>
        <strain evidence="2 3">KSX58</strain>
    </source>
</reference>
<accession>A0ABD2WIZ8</accession>
<sequence length="91" mass="10137">MWISSSLALSSRLDLQQAYVYALVAHTNYFVADKDHTRLVCSRRLIIYGISACSGSRARNTIWLLLLLLLLLSLLAIGILNNTCIVRLATT</sequence>
<dbReference type="AlphaFoldDB" id="A0ABD2WIZ8"/>
<keyword evidence="1" id="KW-0812">Transmembrane</keyword>
<gene>
    <name evidence="2" type="ORF">TKK_012745</name>
</gene>
<comment type="caution">
    <text evidence="2">The sequence shown here is derived from an EMBL/GenBank/DDBJ whole genome shotgun (WGS) entry which is preliminary data.</text>
</comment>
<name>A0ABD2WIZ8_9HYME</name>
<dbReference type="Proteomes" id="UP001627154">
    <property type="component" value="Unassembled WGS sequence"/>
</dbReference>
<dbReference type="EMBL" id="JBJJXI010000102">
    <property type="protein sequence ID" value="KAL3392694.1"/>
    <property type="molecule type" value="Genomic_DNA"/>
</dbReference>
<keyword evidence="1" id="KW-1133">Transmembrane helix</keyword>
<keyword evidence="3" id="KW-1185">Reference proteome</keyword>
<feature type="transmembrane region" description="Helical" evidence="1">
    <location>
        <begin position="62"/>
        <end position="80"/>
    </location>
</feature>